<dbReference type="EMBL" id="AWQS01000003">
    <property type="protein sequence ID" value="EWT07858.1"/>
    <property type="molecule type" value="Genomic_DNA"/>
</dbReference>
<sequence length="127" mass="13748">MSNVIHLLTGRPIGSLEEVLPAPGECLPCFVGRMVATEGCTGAMGWVEQFRVHRAKRATALVRRLVTQGACCDCTLVDAVWQLSPGLWEWTPDGQLVPPLEAPPCEGVRPNSTQPCAHWVSPSELAM</sequence>
<protein>
    <recommendedName>
        <fullName evidence="3">DUF2695 domain-containing protein</fullName>
    </recommendedName>
</protein>
<name>W9GSP9_9MICO</name>
<dbReference type="AlphaFoldDB" id="W9GSP9"/>
<proteinExistence type="predicted"/>
<dbReference type="PATRIC" id="fig|584657.3.peg.143"/>
<reference evidence="2" key="1">
    <citation type="submission" date="2013-08" db="EMBL/GenBank/DDBJ databases">
        <title>Intrasporangium oryzae NRRL B-24470.</title>
        <authorList>
            <person name="Liu H."/>
            <person name="Wang G."/>
        </authorList>
    </citation>
    <scope>NUCLEOTIDE SEQUENCE [LARGE SCALE GENOMIC DNA]</scope>
    <source>
        <strain evidence="2">Q5-1</strain>
    </source>
</reference>
<dbReference type="Proteomes" id="UP000019494">
    <property type="component" value="Unassembled WGS sequence"/>
</dbReference>
<organism evidence="1 2">
    <name type="scientific">Intrasporangium chromatireducens Q5-1</name>
    <dbReference type="NCBI Taxonomy" id="584657"/>
    <lineage>
        <taxon>Bacteria</taxon>
        <taxon>Bacillati</taxon>
        <taxon>Actinomycetota</taxon>
        <taxon>Actinomycetes</taxon>
        <taxon>Micrococcales</taxon>
        <taxon>Intrasporangiaceae</taxon>
        <taxon>Intrasporangium</taxon>
    </lineage>
</organism>
<gene>
    <name evidence="1" type="ORF">N864_19625</name>
</gene>
<evidence type="ECO:0008006" key="3">
    <source>
        <dbReference type="Google" id="ProtNLM"/>
    </source>
</evidence>
<dbReference type="RefSeq" id="WP_051518007.1">
    <property type="nucleotide sequence ID" value="NZ_AWQS01000003.1"/>
</dbReference>
<evidence type="ECO:0000313" key="1">
    <source>
        <dbReference type="EMBL" id="EWT07858.1"/>
    </source>
</evidence>
<dbReference type="OrthoDB" id="4866170at2"/>
<evidence type="ECO:0000313" key="2">
    <source>
        <dbReference type="Proteomes" id="UP000019494"/>
    </source>
</evidence>
<comment type="caution">
    <text evidence="1">The sequence shown here is derived from an EMBL/GenBank/DDBJ whole genome shotgun (WGS) entry which is preliminary data.</text>
</comment>
<dbReference type="InterPro" id="IPR024248">
    <property type="entry name" value="DUF2695"/>
</dbReference>
<accession>W9GSP9</accession>
<keyword evidence="2" id="KW-1185">Reference proteome</keyword>
<dbReference type="Pfam" id="PF10905">
    <property type="entry name" value="DUF2695"/>
    <property type="match status" value="1"/>
</dbReference>